<feature type="transmembrane region" description="Helical" evidence="3">
    <location>
        <begin position="281"/>
        <end position="301"/>
    </location>
</feature>
<evidence type="ECO:0000313" key="6">
    <source>
        <dbReference type="Proteomes" id="UP000319731"/>
    </source>
</evidence>
<dbReference type="GO" id="GO:0022857">
    <property type="term" value="F:transmembrane transporter activity"/>
    <property type="evidence" value="ECO:0007669"/>
    <property type="project" value="InterPro"/>
</dbReference>
<feature type="region of interest" description="Disordered" evidence="2">
    <location>
        <begin position="457"/>
        <end position="487"/>
    </location>
</feature>
<dbReference type="SUPFAM" id="SSF103473">
    <property type="entry name" value="MFS general substrate transporter"/>
    <property type="match status" value="1"/>
</dbReference>
<dbReference type="InterPro" id="IPR020846">
    <property type="entry name" value="MFS_dom"/>
</dbReference>
<feature type="transmembrane region" description="Helical" evidence="3">
    <location>
        <begin position="167"/>
        <end position="186"/>
    </location>
</feature>
<gene>
    <name evidence="5" type="ORF">SmJEL517_g06206</name>
</gene>
<dbReference type="PROSITE" id="PS50850">
    <property type="entry name" value="MFS"/>
    <property type="match status" value="1"/>
</dbReference>
<dbReference type="PANTHER" id="PTHR42910:SF1">
    <property type="entry name" value="MAJOR FACILITATOR SUPERFAMILY (MFS) PROFILE DOMAIN-CONTAINING PROTEIN"/>
    <property type="match status" value="1"/>
</dbReference>
<dbReference type="OrthoDB" id="2105912at2759"/>
<feature type="transmembrane region" description="Helical" evidence="3">
    <location>
        <begin position="46"/>
        <end position="62"/>
    </location>
</feature>
<name>A0A507BWE7_9FUNG</name>
<dbReference type="RefSeq" id="XP_031021888.1">
    <property type="nucleotide sequence ID" value="XM_031172132.1"/>
</dbReference>
<feature type="transmembrane region" description="Helical" evidence="3">
    <location>
        <begin position="198"/>
        <end position="218"/>
    </location>
</feature>
<keyword evidence="3" id="KW-0812">Transmembrane</keyword>
<dbReference type="Pfam" id="PF07690">
    <property type="entry name" value="MFS_1"/>
    <property type="match status" value="1"/>
</dbReference>
<accession>A0A507BWE7</accession>
<dbReference type="PANTHER" id="PTHR42910">
    <property type="entry name" value="TRANSPORTER SCO4007-RELATED"/>
    <property type="match status" value="1"/>
</dbReference>
<keyword evidence="6" id="KW-1185">Reference proteome</keyword>
<keyword evidence="3" id="KW-0472">Membrane</keyword>
<feature type="compositionally biased region" description="Basic and acidic residues" evidence="2">
    <location>
        <begin position="467"/>
        <end position="480"/>
    </location>
</feature>
<dbReference type="Proteomes" id="UP000319731">
    <property type="component" value="Unassembled WGS sequence"/>
</dbReference>
<evidence type="ECO:0000256" key="1">
    <source>
        <dbReference type="ARBA" id="ARBA00004141"/>
    </source>
</evidence>
<feature type="transmembrane region" description="Helical" evidence="3">
    <location>
        <begin position="114"/>
        <end position="147"/>
    </location>
</feature>
<evidence type="ECO:0000256" key="3">
    <source>
        <dbReference type="SAM" id="Phobius"/>
    </source>
</evidence>
<dbReference type="GeneID" id="42007429"/>
<evidence type="ECO:0000313" key="5">
    <source>
        <dbReference type="EMBL" id="TPX30164.1"/>
    </source>
</evidence>
<dbReference type="STRING" id="1806994.A0A507BWE7"/>
<sequence length="502" mass="54233">MDFRETIQDATKATDAPPEAKKRFKLGVPASASFNRETFVFRPSHTYIWGISVFIMVGNVYYNQPLLVQLANDFQVSESRIGLVPTLTQAGYAVGMVVLVPLGDLVRRRQLINATIALCMIFTALMAGGFNAVLFEVLSLFVGILTVSPQILMPLAADLCPPERRGSTLGVIQGCLALGILCSRMFAGIVANFFPWRWVYIIAVILMLGLLIVLYFLLPDVPPTITDGLPGYPKLMLSLVELMLTEPVLVQSCGCQFFQKATFAIFWTVLTFLLSDVPFQYSTFVIGLFAVVGIAGTLAAPLAGRLIDKHGPYLGVTLGILATTVGWCILLGLGGNYVAAIAVGGFLSDFGGQMSQVANQTRIFARKPTARSRLNALYMTCSFAGSALGAGTGTAVYARFGWRGTCVLAIGYLLLAGLFQAVRGPRAAGTQWFGWRAPVAVDAKATADEEVSIPPVDKDTASIMTPDAEKSPVTDTRTEARTYSPPVSRTRDFVSKWFKPST</sequence>
<comment type="subcellular location">
    <subcellularLocation>
        <location evidence="1">Membrane</location>
        <topology evidence="1">Multi-pass membrane protein</topology>
    </subcellularLocation>
</comment>
<feature type="transmembrane region" description="Helical" evidence="3">
    <location>
        <begin position="257"/>
        <end position="275"/>
    </location>
</feature>
<feature type="transmembrane region" description="Helical" evidence="3">
    <location>
        <begin position="402"/>
        <end position="422"/>
    </location>
</feature>
<dbReference type="EMBL" id="QEAO01000090">
    <property type="protein sequence ID" value="TPX30164.1"/>
    <property type="molecule type" value="Genomic_DNA"/>
</dbReference>
<dbReference type="CDD" id="cd17324">
    <property type="entry name" value="MFS_NepI_like"/>
    <property type="match status" value="1"/>
</dbReference>
<dbReference type="Gene3D" id="1.20.1250.20">
    <property type="entry name" value="MFS general substrate transporter like domains"/>
    <property type="match status" value="1"/>
</dbReference>
<evidence type="ECO:0000256" key="2">
    <source>
        <dbReference type="SAM" id="MobiDB-lite"/>
    </source>
</evidence>
<feature type="domain" description="Major facilitator superfamily (MFS) profile" evidence="4">
    <location>
        <begin position="38"/>
        <end position="428"/>
    </location>
</feature>
<protein>
    <recommendedName>
        <fullName evidence="4">Major facilitator superfamily (MFS) profile domain-containing protein</fullName>
    </recommendedName>
</protein>
<reference evidence="5 6" key="1">
    <citation type="journal article" date="2019" name="Sci. Rep.">
        <title>Comparative genomics of chytrid fungi reveal insights into the obligate biotrophic and pathogenic lifestyle of Synchytrium endobioticum.</title>
        <authorList>
            <person name="van de Vossenberg B.T.L.H."/>
            <person name="Warris S."/>
            <person name="Nguyen H.D.T."/>
            <person name="van Gent-Pelzer M.P.E."/>
            <person name="Joly D.L."/>
            <person name="van de Geest H.C."/>
            <person name="Bonants P.J.M."/>
            <person name="Smith D.S."/>
            <person name="Levesque C.A."/>
            <person name="van der Lee T.A.J."/>
        </authorList>
    </citation>
    <scope>NUCLEOTIDE SEQUENCE [LARGE SCALE GENOMIC DNA]</scope>
    <source>
        <strain evidence="5 6">JEL517</strain>
    </source>
</reference>
<dbReference type="AlphaFoldDB" id="A0A507BWE7"/>
<comment type="caution">
    <text evidence="5">The sequence shown here is derived from an EMBL/GenBank/DDBJ whole genome shotgun (WGS) entry which is preliminary data.</text>
</comment>
<feature type="transmembrane region" description="Helical" evidence="3">
    <location>
        <begin position="313"/>
        <end position="332"/>
    </location>
</feature>
<dbReference type="InterPro" id="IPR011701">
    <property type="entry name" value="MFS"/>
</dbReference>
<organism evidence="5 6">
    <name type="scientific">Synchytrium microbalum</name>
    <dbReference type="NCBI Taxonomy" id="1806994"/>
    <lineage>
        <taxon>Eukaryota</taxon>
        <taxon>Fungi</taxon>
        <taxon>Fungi incertae sedis</taxon>
        <taxon>Chytridiomycota</taxon>
        <taxon>Chytridiomycota incertae sedis</taxon>
        <taxon>Chytridiomycetes</taxon>
        <taxon>Synchytriales</taxon>
        <taxon>Synchytriaceae</taxon>
        <taxon>Synchytrium</taxon>
    </lineage>
</organism>
<evidence type="ECO:0000259" key="4">
    <source>
        <dbReference type="PROSITE" id="PS50850"/>
    </source>
</evidence>
<dbReference type="InterPro" id="IPR036259">
    <property type="entry name" value="MFS_trans_sf"/>
</dbReference>
<feature type="transmembrane region" description="Helical" evidence="3">
    <location>
        <begin position="376"/>
        <end position="396"/>
    </location>
</feature>
<dbReference type="GO" id="GO:0016020">
    <property type="term" value="C:membrane"/>
    <property type="evidence" value="ECO:0007669"/>
    <property type="project" value="UniProtKB-SubCell"/>
</dbReference>
<feature type="transmembrane region" description="Helical" evidence="3">
    <location>
        <begin position="82"/>
        <end position="102"/>
    </location>
</feature>
<keyword evidence="3" id="KW-1133">Transmembrane helix</keyword>
<proteinExistence type="predicted"/>